<evidence type="ECO:0000256" key="3">
    <source>
        <dbReference type="ARBA" id="ARBA00022748"/>
    </source>
</evidence>
<name>A0A382J4J8_9ZZZZ</name>
<evidence type="ECO:0000256" key="1">
    <source>
        <dbReference type="ARBA" id="ARBA00004141"/>
    </source>
</evidence>
<feature type="transmembrane region" description="Helical" evidence="6">
    <location>
        <begin position="60"/>
        <end position="80"/>
    </location>
</feature>
<keyword evidence="2 6" id="KW-0812">Transmembrane</keyword>
<dbReference type="EMBL" id="UINC01071647">
    <property type="protein sequence ID" value="SVC06718.1"/>
    <property type="molecule type" value="Genomic_DNA"/>
</dbReference>
<proteinExistence type="predicted"/>
<feature type="domain" description="Cytochrome c assembly protein" evidence="7">
    <location>
        <begin position="5"/>
        <end position="88"/>
    </location>
</feature>
<evidence type="ECO:0000256" key="2">
    <source>
        <dbReference type="ARBA" id="ARBA00022692"/>
    </source>
</evidence>
<dbReference type="GO" id="GO:0020037">
    <property type="term" value="F:heme binding"/>
    <property type="evidence" value="ECO:0007669"/>
    <property type="project" value="InterPro"/>
</dbReference>
<dbReference type="Pfam" id="PF01578">
    <property type="entry name" value="Cytochrom_C_asm"/>
    <property type="match status" value="1"/>
</dbReference>
<keyword evidence="5 6" id="KW-0472">Membrane</keyword>
<evidence type="ECO:0000256" key="6">
    <source>
        <dbReference type="SAM" id="Phobius"/>
    </source>
</evidence>
<reference evidence="8" key="1">
    <citation type="submission" date="2018-05" db="EMBL/GenBank/DDBJ databases">
        <authorList>
            <person name="Lanie J.A."/>
            <person name="Ng W.-L."/>
            <person name="Kazmierczak K.M."/>
            <person name="Andrzejewski T.M."/>
            <person name="Davidsen T.M."/>
            <person name="Wayne K.J."/>
            <person name="Tettelin H."/>
            <person name="Glass J.I."/>
            <person name="Rusch D."/>
            <person name="Podicherti R."/>
            <person name="Tsui H.-C.T."/>
            <person name="Winkler M.E."/>
        </authorList>
    </citation>
    <scope>NUCLEOTIDE SEQUENCE</scope>
</reference>
<evidence type="ECO:0000256" key="4">
    <source>
        <dbReference type="ARBA" id="ARBA00022989"/>
    </source>
</evidence>
<evidence type="ECO:0000259" key="7">
    <source>
        <dbReference type="Pfam" id="PF01578"/>
    </source>
</evidence>
<dbReference type="PANTHER" id="PTHR30071:SF1">
    <property type="entry name" value="CYTOCHROME B_B6 PROTEIN-RELATED"/>
    <property type="match status" value="1"/>
</dbReference>
<dbReference type="InterPro" id="IPR002541">
    <property type="entry name" value="Cyt_c_assembly"/>
</dbReference>
<dbReference type="PANTHER" id="PTHR30071">
    <property type="entry name" value="HEME EXPORTER PROTEIN C"/>
    <property type="match status" value="1"/>
</dbReference>
<dbReference type="GO" id="GO:0005886">
    <property type="term" value="C:plasma membrane"/>
    <property type="evidence" value="ECO:0007669"/>
    <property type="project" value="TreeGrafter"/>
</dbReference>
<comment type="subcellular location">
    <subcellularLocation>
        <location evidence="1">Membrane</location>
        <topology evidence="1">Multi-pass membrane protein</topology>
    </subcellularLocation>
</comment>
<dbReference type="AlphaFoldDB" id="A0A382J4J8"/>
<evidence type="ECO:0000313" key="8">
    <source>
        <dbReference type="EMBL" id="SVC06718.1"/>
    </source>
</evidence>
<organism evidence="8">
    <name type="scientific">marine metagenome</name>
    <dbReference type="NCBI Taxonomy" id="408172"/>
    <lineage>
        <taxon>unclassified sequences</taxon>
        <taxon>metagenomes</taxon>
        <taxon>ecological metagenomes</taxon>
    </lineage>
</organism>
<keyword evidence="4 6" id="KW-1133">Transmembrane helix</keyword>
<feature type="transmembrane region" description="Helical" evidence="6">
    <location>
        <begin position="92"/>
        <end position="118"/>
    </location>
</feature>
<gene>
    <name evidence="8" type="ORF">METZ01_LOCUS259572</name>
</gene>
<protein>
    <recommendedName>
        <fullName evidence="7">Cytochrome c assembly protein domain-containing protein</fullName>
    </recommendedName>
</protein>
<dbReference type="GO" id="GO:0017004">
    <property type="term" value="P:cytochrome complex assembly"/>
    <property type="evidence" value="ECO:0007669"/>
    <property type="project" value="UniProtKB-KW"/>
</dbReference>
<dbReference type="InterPro" id="IPR045062">
    <property type="entry name" value="Cyt_c_biogenesis_CcsA/CcmC"/>
</dbReference>
<sequence length="128" mass="14420">MGELFALFFTLFGTILGGIWADQSWGRFWGWDPKENGALLIVMWQIMMLHLRITGLVKPMGFALGMILNNIVVILAWFGVNLLNVGLHSYGFATGIAINISLFIAFELITGLGTYYWAKNRQKQLTAY</sequence>
<feature type="transmembrane region" description="Helical" evidence="6">
    <location>
        <begin position="37"/>
        <end position="53"/>
    </location>
</feature>
<evidence type="ECO:0000256" key="5">
    <source>
        <dbReference type="ARBA" id="ARBA00023136"/>
    </source>
</evidence>
<accession>A0A382J4J8</accession>
<keyword evidence="3" id="KW-0201">Cytochrome c-type biogenesis</keyword>